<evidence type="ECO:0000313" key="1">
    <source>
        <dbReference type="EMBL" id="PIC37786.1"/>
    </source>
</evidence>
<dbReference type="AlphaFoldDB" id="A0A2G5UEY2"/>
<evidence type="ECO:0000313" key="2">
    <source>
        <dbReference type="Proteomes" id="UP000230233"/>
    </source>
</evidence>
<reference evidence="2" key="1">
    <citation type="submission" date="2017-10" db="EMBL/GenBank/DDBJ databases">
        <title>Rapid genome shrinkage in a self-fertile nematode reveals novel sperm competition proteins.</title>
        <authorList>
            <person name="Yin D."/>
            <person name="Schwarz E.M."/>
            <person name="Thomas C.G."/>
            <person name="Felde R.L."/>
            <person name="Korf I.F."/>
            <person name="Cutter A.D."/>
            <person name="Schartner C.M."/>
            <person name="Ralston E.J."/>
            <person name="Meyer B.J."/>
            <person name="Haag E.S."/>
        </authorList>
    </citation>
    <scope>NUCLEOTIDE SEQUENCE [LARGE SCALE GENOMIC DNA]</scope>
    <source>
        <strain evidence="2">JU1422</strain>
    </source>
</reference>
<accession>A0A2G5UEY2</accession>
<proteinExistence type="predicted"/>
<sequence>MFTSKNYGCNRIKVHLRNEKLTEKSDKIWIDTKLRHTETSNRIVKDIGFSLPLFLFLQSNPSFSSLFFIIQLPVIVMFSTTKNETDCN</sequence>
<gene>
    <name evidence="1" type="primary">Cnig_chr_III.g10004</name>
    <name evidence="1" type="ORF">B9Z55_010004</name>
</gene>
<dbReference type="EMBL" id="PDUG01000003">
    <property type="protein sequence ID" value="PIC37786.1"/>
    <property type="molecule type" value="Genomic_DNA"/>
</dbReference>
<dbReference type="Proteomes" id="UP000230233">
    <property type="component" value="Chromosome III"/>
</dbReference>
<name>A0A2G5UEY2_9PELO</name>
<organism evidence="1 2">
    <name type="scientific">Caenorhabditis nigoni</name>
    <dbReference type="NCBI Taxonomy" id="1611254"/>
    <lineage>
        <taxon>Eukaryota</taxon>
        <taxon>Metazoa</taxon>
        <taxon>Ecdysozoa</taxon>
        <taxon>Nematoda</taxon>
        <taxon>Chromadorea</taxon>
        <taxon>Rhabditida</taxon>
        <taxon>Rhabditina</taxon>
        <taxon>Rhabditomorpha</taxon>
        <taxon>Rhabditoidea</taxon>
        <taxon>Rhabditidae</taxon>
        <taxon>Peloderinae</taxon>
        <taxon>Caenorhabditis</taxon>
    </lineage>
</organism>
<comment type="caution">
    <text evidence="1">The sequence shown here is derived from an EMBL/GenBank/DDBJ whole genome shotgun (WGS) entry which is preliminary data.</text>
</comment>
<protein>
    <submittedName>
        <fullName evidence="1">Uncharacterized protein</fullName>
    </submittedName>
</protein>
<keyword evidence="2" id="KW-1185">Reference proteome</keyword>